<gene>
    <name evidence="1" type="ORF">QFC20_000741</name>
</gene>
<accession>A0ACC2WX30</accession>
<sequence length="131" mass="14119">MGSQRNNHGLNETLSLPPSLEEDCFAESGKETKLVPNVKEDCPVPSTFSGDLPRFKYDIADGVEHVESEAATSRSDGRVSSSQSMDLGTEDAISIVETEEICIGADEFVRRVKLPGSSSWPYPGKGEVARG</sequence>
<protein>
    <submittedName>
        <fullName evidence="1">Uncharacterized protein</fullName>
    </submittedName>
</protein>
<proteinExistence type="predicted"/>
<name>A0ACC2WX30_9TREE</name>
<dbReference type="Proteomes" id="UP001230649">
    <property type="component" value="Unassembled WGS sequence"/>
</dbReference>
<evidence type="ECO:0000313" key="2">
    <source>
        <dbReference type="Proteomes" id="UP001230649"/>
    </source>
</evidence>
<reference evidence="1" key="1">
    <citation type="submission" date="2023-04" db="EMBL/GenBank/DDBJ databases">
        <title>Draft Genome sequencing of Naganishia species isolated from polar environments using Oxford Nanopore Technology.</title>
        <authorList>
            <person name="Leo P."/>
            <person name="Venkateswaran K."/>
        </authorList>
    </citation>
    <scope>NUCLEOTIDE SEQUENCE</scope>
    <source>
        <strain evidence="1">MNA-CCFEE 5262</strain>
    </source>
</reference>
<keyword evidence="2" id="KW-1185">Reference proteome</keyword>
<organism evidence="1 2">
    <name type="scientific">Naganishia adeliensis</name>
    <dbReference type="NCBI Taxonomy" id="92952"/>
    <lineage>
        <taxon>Eukaryota</taxon>
        <taxon>Fungi</taxon>
        <taxon>Dikarya</taxon>
        <taxon>Basidiomycota</taxon>
        <taxon>Agaricomycotina</taxon>
        <taxon>Tremellomycetes</taxon>
        <taxon>Filobasidiales</taxon>
        <taxon>Filobasidiaceae</taxon>
        <taxon>Naganishia</taxon>
    </lineage>
</organism>
<dbReference type="EMBL" id="JASBWS010000004">
    <property type="protein sequence ID" value="KAJ9116068.1"/>
    <property type="molecule type" value="Genomic_DNA"/>
</dbReference>
<evidence type="ECO:0000313" key="1">
    <source>
        <dbReference type="EMBL" id="KAJ9116068.1"/>
    </source>
</evidence>
<comment type="caution">
    <text evidence="1">The sequence shown here is derived from an EMBL/GenBank/DDBJ whole genome shotgun (WGS) entry which is preliminary data.</text>
</comment>